<dbReference type="Pfam" id="PF07396">
    <property type="entry name" value="Porin_O_P"/>
    <property type="match status" value="1"/>
</dbReference>
<dbReference type="EMBL" id="AY458647">
    <property type="protein sequence ID" value="AAR38161.1"/>
    <property type="molecule type" value="Genomic_DNA"/>
</dbReference>
<protein>
    <recommendedName>
        <fullName evidence="4">Porin</fullName>
    </recommendedName>
</protein>
<proteinExistence type="predicted"/>
<evidence type="ECO:0008006" key="4">
    <source>
        <dbReference type="Google" id="ProtNLM"/>
    </source>
</evidence>
<dbReference type="InterPro" id="IPR023614">
    <property type="entry name" value="Porin_dom_sf"/>
</dbReference>
<sequence length="413" mass="45715">MNIKKSVLTLAVLSTLSVSAMANTPTNEEIYQMMKEMKEEMAELKKENETLKGEVEDVAGSVEEVADATDEAIKAQVKLSNKTTIGGYGELHYNGLRDQKGDGHKNQIDYHRFVLFINHEYNDKLRFVSELELEHSLAGDGKPGEVELEQAYVQYDLTEKTALVGGLFLTPVGILNETHEPPTFYGVERNDVEKNIIPTTWWEGGAMLQHEIIDGLAADVAITSGLNATAAKSFVPRSGRQKVAEAEAKTFAYTGRLKYTAVPGLELGGTINYQDNYCQNNVDGCDSAVLYEGHVVYNKDAFGLRALYAAWDISGSAVSDVGADKQYGYYIEPSYRFNNAIVNGQDIGIFARYATWDNADGNSSDTDLKQYNLGFNWWVDKDVVVKMDYQIQDVGDAISTEMDGLNVGLGYQF</sequence>
<reference evidence="3" key="2">
    <citation type="submission" date="2003-12" db="EMBL/GenBank/DDBJ databases">
        <title>Monterey Bay Coastal Ocean Microbial Observatory environmental clone sequencing.</title>
        <authorList>
            <person name="DeLong E.F."/>
        </authorList>
    </citation>
    <scope>NUCLEOTIDE SEQUENCE</scope>
</reference>
<dbReference type="InterPro" id="IPR010870">
    <property type="entry name" value="Porin_O/P"/>
</dbReference>
<dbReference type="Gene3D" id="2.40.160.10">
    <property type="entry name" value="Porin"/>
    <property type="match status" value="1"/>
</dbReference>
<feature type="coiled-coil region" evidence="1">
    <location>
        <begin position="27"/>
        <end position="61"/>
    </location>
</feature>
<keyword evidence="2" id="KW-0732">Signal</keyword>
<evidence type="ECO:0000256" key="2">
    <source>
        <dbReference type="SAM" id="SignalP"/>
    </source>
</evidence>
<keyword evidence="1" id="KW-0175">Coiled coil</keyword>
<organism evidence="3">
    <name type="scientific">uncultured marine bacterium 580</name>
    <dbReference type="NCBI Taxonomy" id="257400"/>
    <lineage>
        <taxon>Bacteria</taxon>
        <taxon>environmental samples</taxon>
    </lineage>
</organism>
<evidence type="ECO:0000313" key="3">
    <source>
        <dbReference type="EMBL" id="AAR38161.1"/>
    </source>
</evidence>
<feature type="signal peptide" evidence="2">
    <location>
        <begin position="1"/>
        <end position="22"/>
    </location>
</feature>
<reference evidence="3" key="1">
    <citation type="submission" date="2003-11" db="EMBL/GenBank/DDBJ databases">
        <authorList>
            <person name="Heidelberg J.F."/>
            <person name="Eisen J.A."/>
            <person name="Nelson W.C."/>
            <person name="DeLong E.F."/>
        </authorList>
    </citation>
    <scope>NUCLEOTIDE SEQUENCE</scope>
</reference>
<gene>
    <name evidence="3" type="ORF">MBMO_EBAC000-36A07.6</name>
</gene>
<feature type="chain" id="PRO_5004279843" description="Porin" evidence="2">
    <location>
        <begin position="23"/>
        <end position="413"/>
    </location>
</feature>
<name>Q6SFQ1_9BACT</name>
<evidence type="ECO:0000256" key="1">
    <source>
        <dbReference type="SAM" id="Coils"/>
    </source>
</evidence>
<dbReference type="SUPFAM" id="SSF56935">
    <property type="entry name" value="Porins"/>
    <property type="match status" value="1"/>
</dbReference>
<dbReference type="AlphaFoldDB" id="Q6SFQ1"/>
<accession>Q6SFQ1</accession>